<protein>
    <submittedName>
        <fullName evidence="2">SDR family oxidoreductase</fullName>
    </submittedName>
</protein>
<keyword evidence="3" id="KW-1185">Reference proteome</keyword>
<evidence type="ECO:0000313" key="2">
    <source>
        <dbReference type="EMBL" id="MCZ0730719.1"/>
    </source>
</evidence>
<sequence length="281" mass="29583">MAQLAVITGGGGGMGLSVARIMGRDHSVLISDVDEDRLKSASRQLSDDGIDCTTATCDITDPASVRQLIARAQQLGTIRSLVHTAGVSPSMGSAELIVRINAVGTVVVNDAFFDIAEPGMALVNVASVAGHQLPKMLAPQRSYRVAMAGDVERLHSRLVSICNRFPAKRRPQLAYVLSKNFVIWYSKAISAKFGGKGTRVVSISPGSFDTPMGKLEENAGAGALAQLGALKRLGHPTEIAELIAFVASDKPGYLTGTDIICDGGVMATMTLFDTLKLGRSN</sequence>
<dbReference type="EMBL" id="JAPQYE010000011">
    <property type="protein sequence ID" value="MCZ0730719.1"/>
    <property type="molecule type" value="Genomic_DNA"/>
</dbReference>
<evidence type="ECO:0000256" key="1">
    <source>
        <dbReference type="ARBA" id="ARBA00006484"/>
    </source>
</evidence>
<dbReference type="PANTHER" id="PTHR42760">
    <property type="entry name" value="SHORT-CHAIN DEHYDROGENASES/REDUCTASES FAMILY MEMBER"/>
    <property type="match status" value="1"/>
</dbReference>
<gene>
    <name evidence="2" type="ORF">OY187_21950</name>
</gene>
<dbReference type="Pfam" id="PF00106">
    <property type="entry name" value="adh_short"/>
    <property type="match status" value="1"/>
</dbReference>
<reference evidence="2" key="1">
    <citation type="submission" date="2022-12" db="EMBL/GenBank/DDBJ databases">
        <title>Whole genome sequence of Mycolicibacterium iranicum strain SBH312.</title>
        <authorList>
            <person name="Jani J."/>
            <person name="Arifin Mustapha Z."/>
            <person name="Ahmed K."/>
            <person name="Kai Ling C."/>
        </authorList>
    </citation>
    <scope>NUCLEOTIDE SEQUENCE</scope>
    <source>
        <strain evidence="2">SBH312</strain>
    </source>
</reference>
<dbReference type="Proteomes" id="UP001084650">
    <property type="component" value="Unassembled WGS sequence"/>
</dbReference>
<proteinExistence type="inferred from homology"/>
<organism evidence="2 3">
    <name type="scientific">Mycolicibacterium iranicum</name>
    <name type="common">Mycobacterium iranicum</name>
    <dbReference type="NCBI Taxonomy" id="912594"/>
    <lineage>
        <taxon>Bacteria</taxon>
        <taxon>Bacillati</taxon>
        <taxon>Actinomycetota</taxon>
        <taxon>Actinomycetes</taxon>
        <taxon>Mycobacteriales</taxon>
        <taxon>Mycobacteriaceae</taxon>
        <taxon>Mycolicibacterium</taxon>
    </lineage>
</organism>
<dbReference type="SUPFAM" id="SSF51735">
    <property type="entry name" value="NAD(P)-binding Rossmann-fold domains"/>
    <property type="match status" value="1"/>
</dbReference>
<dbReference type="RefSeq" id="WP_268787238.1">
    <property type="nucleotide sequence ID" value="NZ_JAPQYE010000011.1"/>
</dbReference>
<dbReference type="Pfam" id="PF13561">
    <property type="entry name" value="adh_short_C2"/>
    <property type="match status" value="1"/>
</dbReference>
<comment type="similarity">
    <text evidence="1">Belongs to the short-chain dehydrogenases/reductases (SDR) family.</text>
</comment>
<evidence type="ECO:0000313" key="3">
    <source>
        <dbReference type="Proteomes" id="UP001084650"/>
    </source>
</evidence>
<dbReference type="InterPro" id="IPR036291">
    <property type="entry name" value="NAD(P)-bd_dom_sf"/>
</dbReference>
<comment type="caution">
    <text evidence="2">The sequence shown here is derived from an EMBL/GenBank/DDBJ whole genome shotgun (WGS) entry which is preliminary data.</text>
</comment>
<name>A0ABT4HKJ5_MYCIR</name>
<dbReference type="InterPro" id="IPR002347">
    <property type="entry name" value="SDR_fam"/>
</dbReference>
<dbReference type="PRINTS" id="PR00081">
    <property type="entry name" value="GDHRDH"/>
</dbReference>
<dbReference type="Gene3D" id="3.40.50.720">
    <property type="entry name" value="NAD(P)-binding Rossmann-like Domain"/>
    <property type="match status" value="1"/>
</dbReference>
<accession>A0ABT4HKJ5</accession>